<evidence type="ECO:0000313" key="1">
    <source>
        <dbReference type="EMBL" id="QBE94539.1"/>
    </source>
</evidence>
<dbReference type="KEGG" id="bpro:PMF13cell1_00028"/>
<dbReference type="EMBL" id="CP035945">
    <property type="protein sequence ID" value="QBE94539.1"/>
    <property type="molecule type" value="Genomic_DNA"/>
</dbReference>
<reference evidence="1 2" key="1">
    <citation type="submission" date="2019-01" db="EMBL/GenBank/DDBJ databases">
        <title>PMF-metabolizing Aryl O-demethylase.</title>
        <authorList>
            <person name="Kim M."/>
        </authorList>
    </citation>
    <scope>NUCLEOTIDE SEQUENCE [LARGE SCALE GENOMIC DNA]</scope>
    <source>
        <strain evidence="1 2">PMF1</strain>
    </source>
</reference>
<protein>
    <submittedName>
        <fullName evidence="1">Uncharacterized protein</fullName>
    </submittedName>
</protein>
<organism evidence="1 2">
    <name type="scientific">Blautia producta</name>
    <dbReference type="NCBI Taxonomy" id="33035"/>
    <lineage>
        <taxon>Bacteria</taxon>
        <taxon>Bacillati</taxon>
        <taxon>Bacillota</taxon>
        <taxon>Clostridia</taxon>
        <taxon>Lachnospirales</taxon>
        <taxon>Lachnospiraceae</taxon>
        <taxon>Blautia</taxon>
    </lineage>
</organism>
<dbReference type="AlphaFoldDB" id="A0A4P6LRS4"/>
<accession>A0A4P6LRS4</accession>
<name>A0A4P6LRS4_9FIRM</name>
<evidence type="ECO:0000313" key="2">
    <source>
        <dbReference type="Proteomes" id="UP000289794"/>
    </source>
</evidence>
<gene>
    <name evidence="1" type="ORF">PMF13cell1_00028</name>
</gene>
<proteinExistence type="predicted"/>
<sequence>MPKVFLTIRHRREDAFRSAIKAYIFEENTTKKELAEKANIPTRTLFKRLEAPGSMTLDELWSILDSAHVPEERRQKILN</sequence>
<dbReference type="Proteomes" id="UP000289794">
    <property type="component" value="Chromosome"/>
</dbReference>